<dbReference type="SUPFAM" id="SSF50494">
    <property type="entry name" value="Trypsin-like serine proteases"/>
    <property type="match status" value="1"/>
</dbReference>
<dbReference type="EC" id="3.4.21.-" evidence="2"/>
<protein>
    <submittedName>
        <fullName evidence="2">Trypsin-like serine peptidase</fullName>
        <ecNumber evidence="2">3.4.21.-</ecNumber>
    </submittedName>
</protein>
<feature type="chain" id="PRO_5045104249" evidence="1">
    <location>
        <begin position="29"/>
        <end position="426"/>
    </location>
</feature>
<sequence>MRVSTGVSWAVAVTAAAALLATASPAVAQTGSVSVESGSGAGSLGAEVTTPHELPPMVAAGEGYAADLEAAVNFWTVNRLALGGLSDDDPDTGFDGQGSDVTIEPTAGDDALSATYTGSGQIRKTAGKLFVKRSLPDGSGDFLTSCSANVVDSANKSVVLTAGHCFLLDSSNWDFGMGLEKSLASSAVFIPGFDGAALARHIPGGDGDSSLPGTDIAPFGVWAVTREWITNEWSADPSHFGEGPGHDMAAFLVDSPTDSRPIQEVTGGQQVGFNLPQGKVLNAFGYPTDNIKSWYAPPIVNGIPTRTGDANRNGVPSELQRSFDGRTLMVNSGQSKGVAGKDLDMMPSAFSPGSSGGPWLEQFDPATGTGIQVGVTSHFVNADGGLPVVETVLAGMNSARPYMSAAHFTDQEEAVYDLAQAQTAPN</sequence>
<dbReference type="Gene3D" id="2.40.10.10">
    <property type="entry name" value="Trypsin-like serine proteases"/>
    <property type="match status" value="2"/>
</dbReference>
<dbReference type="InterPro" id="IPR009003">
    <property type="entry name" value="Peptidase_S1_PA"/>
</dbReference>
<dbReference type="GO" id="GO:0016787">
    <property type="term" value="F:hydrolase activity"/>
    <property type="evidence" value="ECO:0007669"/>
    <property type="project" value="UniProtKB-KW"/>
</dbReference>
<dbReference type="RefSeq" id="WP_378486938.1">
    <property type="nucleotide sequence ID" value="NZ_JBHUFB010000019.1"/>
</dbReference>
<keyword evidence="3" id="KW-1185">Reference proteome</keyword>
<proteinExistence type="predicted"/>
<evidence type="ECO:0000313" key="2">
    <source>
        <dbReference type="EMBL" id="MFD1814453.1"/>
    </source>
</evidence>
<dbReference type="InterPro" id="IPR043504">
    <property type="entry name" value="Peptidase_S1_PA_chymotrypsin"/>
</dbReference>
<feature type="signal peptide" evidence="1">
    <location>
        <begin position="1"/>
        <end position="28"/>
    </location>
</feature>
<organism evidence="2 3">
    <name type="scientific">Rhodococcus gannanensis</name>
    <dbReference type="NCBI Taxonomy" id="1960308"/>
    <lineage>
        <taxon>Bacteria</taxon>
        <taxon>Bacillati</taxon>
        <taxon>Actinomycetota</taxon>
        <taxon>Actinomycetes</taxon>
        <taxon>Mycobacteriales</taxon>
        <taxon>Nocardiaceae</taxon>
        <taxon>Rhodococcus</taxon>
    </lineage>
</organism>
<keyword evidence="1" id="KW-0732">Signal</keyword>
<evidence type="ECO:0000256" key="1">
    <source>
        <dbReference type="SAM" id="SignalP"/>
    </source>
</evidence>
<reference evidence="3" key="1">
    <citation type="journal article" date="2019" name="Int. J. Syst. Evol. Microbiol.">
        <title>The Global Catalogue of Microorganisms (GCM) 10K type strain sequencing project: providing services to taxonomists for standard genome sequencing and annotation.</title>
        <authorList>
            <consortium name="The Broad Institute Genomics Platform"/>
            <consortium name="The Broad Institute Genome Sequencing Center for Infectious Disease"/>
            <person name="Wu L."/>
            <person name="Ma J."/>
        </authorList>
    </citation>
    <scope>NUCLEOTIDE SEQUENCE [LARGE SCALE GENOMIC DNA]</scope>
    <source>
        <strain evidence="3">DT72</strain>
    </source>
</reference>
<gene>
    <name evidence="2" type="ORF">ACFSJG_19745</name>
</gene>
<dbReference type="EMBL" id="JBHUFB010000019">
    <property type="protein sequence ID" value="MFD1814453.1"/>
    <property type="molecule type" value="Genomic_DNA"/>
</dbReference>
<accession>A0ABW4P8W7</accession>
<name>A0ABW4P8W7_9NOCA</name>
<keyword evidence="2" id="KW-0378">Hydrolase</keyword>
<dbReference type="Proteomes" id="UP001597286">
    <property type="component" value="Unassembled WGS sequence"/>
</dbReference>
<comment type="caution">
    <text evidence="2">The sequence shown here is derived from an EMBL/GenBank/DDBJ whole genome shotgun (WGS) entry which is preliminary data.</text>
</comment>
<evidence type="ECO:0000313" key="3">
    <source>
        <dbReference type="Proteomes" id="UP001597286"/>
    </source>
</evidence>